<protein>
    <submittedName>
        <fullName evidence="1">SRPBCC family protein</fullName>
    </submittedName>
</protein>
<dbReference type="AlphaFoldDB" id="A0A7X0VA53"/>
<gene>
    <name evidence="1" type="ORF">H5V45_07790</name>
</gene>
<keyword evidence="2" id="KW-1185">Reference proteome</keyword>
<dbReference type="InterPro" id="IPR023393">
    <property type="entry name" value="START-like_dom_sf"/>
</dbReference>
<dbReference type="Pfam" id="PF10604">
    <property type="entry name" value="Polyketide_cyc2"/>
    <property type="match status" value="1"/>
</dbReference>
<name>A0A7X0VA53_9ACTN</name>
<dbReference type="CDD" id="cd07821">
    <property type="entry name" value="PYR_PYL_RCAR_like"/>
    <property type="match status" value="1"/>
</dbReference>
<dbReference type="SUPFAM" id="SSF55961">
    <property type="entry name" value="Bet v1-like"/>
    <property type="match status" value="1"/>
</dbReference>
<evidence type="ECO:0000313" key="1">
    <source>
        <dbReference type="EMBL" id="MBB6627221.1"/>
    </source>
</evidence>
<proteinExistence type="predicted"/>
<dbReference type="EMBL" id="JACKXE010000001">
    <property type="protein sequence ID" value="MBB6627221.1"/>
    <property type="molecule type" value="Genomic_DNA"/>
</dbReference>
<organism evidence="1 2">
    <name type="scientific">Nocardioides luti</name>
    <dbReference type="NCBI Taxonomy" id="2761101"/>
    <lineage>
        <taxon>Bacteria</taxon>
        <taxon>Bacillati</taxon>
        <taxon>Actinomycetota</taxon>
        <taxon>Actinomycetes</taxon>
        <taxon>Propionibacteriales</taxon>
        <taxon>Nocardioidaceae</taxon>
        <taxon>Nocardioides</taxon>
    </lineage>
</organism>
<comment type="caution">
    <text evidence="1">The sequence shown here is derived from an EMBL/GenBank/DDBJ whole genome shotgun (WGS) entry which is preliminary data.</text>
</comment>
<dbReference type="RefSeq" id="WP_185252404.1">
    <property type="nucleotide sequence ID" value="NZ_JACKXE010000001.1"/>
</dbReference>
<dbReference type="Proteomes" id="UP000523955">
    <property type="component" value="Unassembled WGS sequence"/>
</dbReference>
<dbReference type="Gene3D" id="3.30.530.20">
    <property type="match status" value="1"/>
</dbReference>
<reference evidence="1 2" key="1">
    <citation type="submission" date="2020-08" db="EMBL/GenBank/DDBJ databases">
        <authorList>
            <person name="Seo M.-J."/>
        </authorList>
    </citation>
    <scope>NUCLEOTIDE SEQUENCE [LARGE SCALE GENOMIC DNA]</scope>
    <source>
        <strain evidence="1 2">KIGAM211</strain>
    </source>
</reference>
<evidence type="ECO:0000313" key="2">
    <source>
        <dbReference type="Proteomes" id="UP000523955"/>
    </source>
</evidence>
<sequence length="157" mass="17553">MTTTLHLEQSRAFPASVEQAFDTVLPAPLPEIFHRRYAALPAIREVRDQEGSWGTVGQTRTIVLADGGTMRETLTSVERADHFGYTISDVTGPMKLLVRSLEGRWAFAPAGTGVRITWSWDLEPTSDLADLAMPLFARLWKGYARQALEEIEPLLLR</sequence>
<dbReference type="InterPro" id="IPR019587">
    <property type="entry name" value="Polyketide_cyclase/dehydratase"/>
</dbReference>
<accession>A0A7X0VA53</accession>